<evidence type="ECO:0000256" key="7">
    <source>
        <dbReference type="ARBA" id="ARBA00043224"/>
    </source>
</evidence>
<accession>A0A0F4Z8W8</accession>
<dbReference type="OrthoDB" id="3341310at2759"/>
<dbReference type="GO" id="GO:0019363">
    <property type="term" value="P:pyridine nucleotide biosynthetic process"/>
    <property type="evidence" value="ECO:0007669"/>
    <property type="project" value="UniProtKB-KW"/>
</dbReference>
<protein>
    <recommendedName>
        <fullName evidence="6">nicotinamidase</fullName>
        <ecNumber evidence="6">3.5.1.19</ecNumber>
    </recommendedName>
    <alternativeName>
        <fullName evidence="7">Nicotinamide deamidase</fullName>
    </alternativeName>
</protein>
<evidence type="ECO:0000256" key="2">
    <source>
        <dbReference type="ARBA" id="ARBA00022642"/>
    </source>
</evidence>
<dbReference type="Gene3D" id="3.40.50.850">
    <property type="entry name" value="Isochorismatase-like"/>
    <property type="match status" value="1"/>
</dbReference>
<comment type="caution">
    <text evidence="9">The sequence shown here is derived from an EMBL/GenBank/DDBJ whole genome shotgun (WGS) entry which is preliminary data.</text>
</comment>
<evidence type="ECO:0000313" key="10">
    <source>
        <dbReference type="Proteomes" id="UP000033483"/>
    </source>
</evidence>
<comment type="pathway">
    <text evidence="5">Cofactor biosynthesis; nicotinate biosynthesis; nicotinate from nicotinamide: step 1/1.</text>
</comment>
<dbReference type="Proteomes" id="UP000033483">
    <property type="component" value="Unassembled WGS sequence"/>
</dbReference>
<keyword evidence="4" id="KW-0378">Hydrolase</keyword>
<reference evidence="9 10" key="1">
    <citation type="submission" date="2015-03" db="EMBL/GenBank/DDBJ databases">
        <authorList>
            <person name="Radwan O."/>
            <person name="Al-Naeli F.A."/>
            <person name="Rendon G.A."/>
            <person name="Fields C."/>
        </authorList>
    </citation>
    <scope>NUCLEOTIDE SEQUENCE [LARGE SCALE GENOMIC DNA]</scope>
    <source>
        <strain evidence="9">CR-DP1</strain>
    </source>
</reference>
<feature type="domain" description="Isochorismatase-like" evidence="8">
    <location>
        <begin position="82"/>
        <end position="213"/>
    </location>
</feature>
<keyword evidence="2" id="KW-0662">Pyridine nucleotide biosynthesis</keyword>
<dbReference type="InterPro" id="IPR036380">
    <property type="entry name" value="Isochorismatase-like_sf"/>
</dbReference>
<dbReference type="GO" id="GO:0008936">
    <property type="term" value="F:nicotinamidase activity"/>
    <property type="evidence" value="ECO:0007669"/>
    <property type="project" value="UniProtKB-EC"/>
</dbReference>
<dbReference type="PANTHER" id="PTHR11080">
    <property type="entry name" value="PYRAZINAMIDASE/NICOTINAMIDASE"/>
    <property type="match status" value="1"/>
</dbReference>
<dbReference type="AlphaFoldDB" id="A0A0F4Z8W8"/>
<evidence type="ECO:0000259" key="8">
    <source>
        <dbReference type="Pfam" id="PF00857"/>
    </source>
</evidence>
<proteinExistence type="inferred from homology"/>
<dbReference type="EC" id="3.5.1.19" evidence="6"/>
<comment type="similarity">
    <text evidence="1">Belongs to the isochorismatase family.</text>
</comment>
<name>A0A0F4Z8W8_9PEZI</name>
<evidence type="ECO:0000256" key="6">
    <source>
        <dbReference type="ARBA" id="ARBA00039017"/>
    </source>
</evidence>
<evidence type="ECO:0000256" key="5">
    <source>
        <dbReference type="ARBA" id="ARBA00037900"/>
    </source>
</evidence>
<dbReference type="Pfam" id="PF00857">
    <property type="entry name" value="Isochorismatase"/>
    <property type="match status" value="1"/>
</dbReference>
<dbReference type="SUPFAM" id="SSF52499">
    <property type="entry name" value="Isochorismatase-like hydrolases"/>
    <property type="match status" value="1"/>
</dbReference>
<keyword evidence="10" id="KW-1185">Reference proteome</keyword>
<evidence type="ECO:0000256" key="3">
    <source>
        <dbReference type="ARBA" id="ARBA00022723"/>
    </source>
</evidence>
<gene>
    <name evidence="9" type="ORF">TD95_004262</name>
</gene>
<evidence type="ECO:0000313" key="9">
    <source>
        <dbReference type="EMBL" id="KKA26561.1"/>
    </source>
</evidence>
<evidence type="ECO:0000256" key="4">
    <source>
        <dbReference type="ARBA" id="ARBA00022801"/>
    </source>
</evidence>
<sequence>MAFTPALIVVDFQEDFCPPNGSLAVPNGRAITSTVNTLLSFPFPLKLATMDWHPPNHISFAANHPGCTPFVDSTLITNPFNPQESYSSRLWPVHCLQDSPGARLVPELHSAQFHAIVKKGSRPDVEMYSAFYAPFKTARVADSGLAEQLRANNITHVYVVGLAADYCVKATALDSMREGFVTYIVEEGTKPVDAEQWPEVRRQIVESGVQIISFDSPEVSRLRQI</sequence>
<dbReference type="PANTHER" id="PTHR11080:SF2">
    <property type="entry name" value="LD05707P"/>
    <property type="match status" value="1"/>
</dbReference>
<dbReference type="GO" id="GO:0046872">
    <property type="term" value="F:metal ion binding"/>
    <property type="evidence" value="ECO:0007669"/>
    <property type="project" value="UniProtKB-KW"/>
</dbReference>
<keyword evidence="3" id="KW-0479">Metal-binding</keyword>
<evidence type="ECO:0000256" key="1">
    <source>
        <dbReference type="ARBA" id="ARBA00006336"/>
    </source>
</evidence>
<organism evidence="9 10">
    <name type="scientific">Thielaviopsis punctulata</name>
    <dbReference type="NCBI Taxonomy" id="72032"/>
    <lineage>
        <taxon>Eukaryota</taxon>
        <taxon>Fungi</taxon>
        <taxon>Dikarya</taxon>
        <taxon>Ascomycota</taxon>
        <taxon>Pezizomycotina</taxon>
        <taxon>Sordariomycetes</taxon>
        <taxon>Hypocreomycetidae</taxon>
        <taxon>Microascales</taxon>
        <taxon>Ceratocystidaceae</taxon>
        <taxon>Thielaviopsis</taxon>
    </lineage>
</organism>
<dbReference type="CDD" id="cd01011">
    <property type="entry name" value="nicotinamidase"/>
    <property type="match status" value="1"/>
</dbReference>
<dbReference type="InterPro" id="IPR052347">
    <property type="entry name" value="Isochorismatase_Nicotinamidase"/>
</dbReference>
<dbReference type="InterPro" id="IPR000868">
    <property type="entry name" value="Isochorismatase-like_dom"/>
</dbReference>
<dbReference type="EMBL" id="LAEV01002104">
    <property type="protein sequence ID" value="KKA26561.1"/>
    <property type="molecule type" value="Genomic_DNA"/>
</dbReference>